<accession>A0A165D4H6</accession>
<reference evidence="1 2" key="1">
    <citation type="journal article" date="2016" name="Mol. Biol. Evol.">
        <title>Comparative Genomics of Early-Diverging Mushroom-Forming Fungi Provides Insights into the Origins of Lignocellulose Decay Capabilities.</title>
        <authorList>
            <person name="Nagy L.G."/>
            <person name="Riley R."/>
            <person name="Tritt A."/>
            <person name="Adam C."/>
            <person name="Daum C."/>
            <person name="Floudas D."/>
            <person name="Sun H."/>
            <person name="Yadav J.S."/>
            <person name="Pangilinan J."/>
            <person name="Larsson K.H."/>
            <person name="Matsuura K."/>
            <person name="Barry K."/>
            <person name="Labutti K."/>
            <person name="Kuo R."/>
            <person name="Ohm R.A."/>
            <person name="Bhattacharya S.S."/>
            <person name="Shirouzu T."/>
            <person name="Yoshinaga Y."/>
            <person name="Martin F.M."/>
            <person name="Grigoriev I.V."/>
            <person name="Hibbett D.S."/>
        </authorList>
    </citation>
    <scope>NUCLEOTIDE SEQUENCE [LARGE SCALE GENOMIC DNA]</scope>
    <source>
        <strain evidence="1 2">93-53</strain>
    </source>
</reference>
<name>A0A165D4H6_9APHY</name>
<gene>
    <name evidence="1" type="ORF">LAESUDRAFT_715697</name>
</gene>
<evidence type="ECO:0000313" key="2">
    <source>
        <dbReference type="Proteomes" id="UP000076871"/>
    </source>
</evidence>
<dbReference type="GeneID" id="63824204"/>
<organism evidence="1 2">
    <name type="scientific">Laetiporus sulphureus 93-53</name>
    <dbReference type="NCBI Taxonomy" id="1314785"/>
    <lineage>
        <taxon>Eukaryota</taxon>
        <taxon>Fungi</taxon>
        <taxon>Dikarya</taxon>
        <taxon>Basidiomycota</taxon>
        <taxon>Agaricomycotina</taxon>
        <taxon>Agaricomycetes</taxon>
        <taxon>Polyporales</taxon>
        <taxon>Laetiporus</taxon>
    </lineage>
</organism>
<sequence length="284" mass="31466">MDGFLLRLPLCNDNIRYASRTHLPEMALHPQLSTPDWSPSSTTVLADTGPRLLEHYGIPFLRYHQILWLSLSRYRSPTGGSILFDRCRLLVTCKRYRSLSITMIVSSTNSGLHIHVTAPRDDSPFRQPAAHPCVVLMTIPYEQPIAASAVAGRPNSVIQQAFVLTALDQGCGMLREFRMQNVEVLSVQAASLLWPIFGDDVRILSTQVCDLRVLDEIKWMAARRGNPAAVARLGWKSFSPKRKGVYARNAATNGRQIFCATGASAAAGCLSVSRILQMRQSTKS</sequence>
<dbReference type="EMBL" id="KV427638">
    <property type="protein sequence ID" value="KZT04140.1"/>
    <property type="molecule type" value="Genomic_DNA"/>
</dbReference>
<dbReference type="RefSeq" id="XP_040761880.1">
    <property type="nucleotide sequence ID" value="XM_040907175.1"/>
</dbReference>
<evidence type="ECO:0000313" key="1">
    <source>
        <dbReference type="EMBL" id="KZT04140.1"/>
    </source>
</evidence>
<keyword evidence="2" id="KW-1185">Reference proteome</keyword>
<proteinExistence type="predicted"/>
<protein>
    <submittedName>
        <fullName evidence="1">Uncharacterized protein</fullName>
    </submittedName>
</protein>
<dbReference type="InParanoid" id="A0A165D4H6"/>
<dbReference type="Proteomes" id="UP000076871">
    <property type="component" value="Unassembled WGS sequence"/>
</dbReference>
<dbReference type="AlphaFoldDB" id="A0A165D4H6"/>